<name>A0A166XEH2_9AGAM</name>
<evidence type="ECO:0000256" key="1">
    <source>
        <dbReference type="SAM" id="MobiDB-lite"/>
    </source>
</evidence>
<feature type="domain" description="DUF6697" evidence="2">
    <location>
        <begin position="180"/>
        <end position="366"/>
    </location>
</feature>
<dbReference type="STRING" id="436010.A0A166XEH2"/>
<accession>A0A166XEH2</accession>
<feature type="compositionally biased region" description="Low complexity" evidence="1">
    <location>
        <begin position="14"/>
        <end position="25"/>
    </location>
</feature>
<feature type="region of interest" description="Disordered" evidence="1">
    <location>
        <begin position="373"/>
        <end position="472"/>
    </location>
</feature>
<sequence length="472" mass="52756">MRLRERSESVEIVSYSSGRPSSNSRRAVRKTSGSVGPLNREVTAIEASDKEETDDEADPNDLVLPRSSNTGGDTSLPAFKAETMTELKPTKLEDDSKTSIITGQPILDDKKPKVETKLEPKLEPVRIGITIKSKGEEDEKKAFITLIKGEGEEEPNLFNMDAFGLGPPVVVSDERARTGWTRKEISDAFGGRHQGGTEHHWYSPKRLATRHKADILPHRQPIATFWRDWNPQLPARPGAHGAVMDTLKTFKDGIPIGHQAIPFFVRDGPKDWKLQGCYTLEQCGEISEQDLPRMPPGLVTAYEEGILDKPWGKNWVEVTNNGLAPGVEKIVYTEEGVRAALVDGRLKFVFTIMKCVKYCTKMLDRLEYFRAHPQPSKSSVQRQKRALKEGEQGDLSKQKQTNKPPQRGLLEGGGGGLLPKKQPTNKPPQRGLLEVVEGDLSKKKQKKKPQKRALEEVEQGDLPKQKKKKVRV</sequence>
<dbReference type="OrthoDB" id="3035962at2759"/>
<feature type="compositionally biased region" description="Acidic residues" evidence="1">
    <location>
        <begin position="49"/>
        <end position="59"/>
    </location>
</feature>
<proteinExistence type="predicted"/>
<evidence type="ECO:0000259" key="2">
    <source>
        <dbReference type="Pfam" id="PF20411"/>
    </source>
</evidence>
<dbReference type="Proteomes" id="UP000076532">
    <property type="component" value="Unassembled WGS sequence"/>
</dbReference>
<gene>
    <name evidence="3" type="ORF">FIBSPDRAFT_1035684</name>
</gene>
<feature type="region of interest" description="Disordered" evidence="1">
    <location>
        <begin position="1"/>
        <end position="77"/>
    </location>
</feature>
<feature type="compositionally biased region" description="Basic and acidic residues" evidence="1">
    <location>
        <begin position="386"/>
        <end position="397"/>
    </location>
</feature>
<keyword evidence="4" id="KW-1185">Reference proteome</keyword>
<dbReference type="Pfam" id="PF20411">
    <property type="entry name" value="DUF6697"/>
    <property type="match status" value="1"/>
</dbReference>
<dbReference type="InterPro" id="IPR046520">
    <property type="entry name" value="DUF6697"/>
</dbReference>
<protein>
    <recommendedName>
        <fullName evidence="2">DUF6697 domain-containing protein</fullName>
    </recommendedName>
</protein>
<dbReference type="AlphaFoldDB" id="A0A166XEH2"/>
<evidence type="ECO:0000313" key="3">
    <source>
        <dbReference type="EMBL" id="KZP34702.1"/>
    </source>
</evidence>
<organism evidence="3 4">
    <name type="scientific">Athelia psychrophila</name>
    <dbReference type="NCBI Taxonomy" id="1759441"/>
    <lineage>
        <taxon>Eukaryota</taxon>
        <taxon>Fungi</taxon>
        <taxon>Dikarya</taxon>
        <taxon>Basidiomycota</taxon>
        <taxon>Agaricomycotina</taxon>
        <taxon>Agaricomycetes</taxon>
        <taxon>Agaricomycetidae</taxon>
        <taxon>Atheliales</taxon>
        <taxon>Atheliaceae</taxon>
        <taxon>Athelia</taxon>
    </lineage>
</organism>
<dbReference type="EMBL" id="KV417480">
    <property type="protein sequence ID" value="KZP34702.1"/>
    <property type="molecule type" value="Genomic_DNA"/>
</dbReference>
<reference evidence="3 4" key="1">
    <citation type="journal article" date="2016" name="Mol. Biol. Evol.">
        <title>Comparative Genomics of Early-Diverging Mushroom-Forming Fungi Provides Insights into the Origins of Lignocellulose Decay Capabilities.</title>
        <authorList>
            <person name="Nagy L.G."/>
            <person name="Riley R."/>
            <person name="Tritt A."/>
            <person name="Adam C."/>
            <person name="Daum C."/>
            <person name="Floudas D."/>
            <person name="Sun H."/>
            <person name="Yadav J.S."/>
            <person name="Pangilinan J."/>
            <person name="Larsson K.H."/>
            <person name="Matsuura K."/>
            <person name="Barry K."/>
            <person name="Labutti K."/>
            <person name="Kuo R."/>
            <person name="Ohm R.A."/>
            <person name="Bhattacharya S.S."/>
            <person name="Shirouzu T."/>
            <person name="Yoshinaga Y."/>
            <person name="Martin F.M."/>
            <person name="Grigoriev I.V."/>
            <person name="Hibbett D.S."/>
        </authorList>
    </citation>
    <scope>NUCLEOTIDE SEQUENCE [LARGE SCALE GENOMIC DNA]</scope>
    <source>
        <strain evidence="3 4">CBS 109695</strain>
    </source>
</reference>
<evidence type="ECO:0000313" key="4">
    <source>
        <dbReference type="Proteomes" id="UP000076532"/>
    </source>
</evidence>